<dbReference type="EMBL" id="BQXS01015603">
    <property type="protein sequence ID" value="GKT32496.1"/>
    <property type="molecule type" value="Genomic_DNA"/>
</dbReference>
<protein>
    <submittedName>
        <fullName evidence="4">Uncharacterized protein</fullName>
    </submittedName>
</protein>
<reference evidence="4" key="1">
    <citation type="submission" date="2022-03" db="EMBL/GenBank/DDBJ databases">
        <title>Draft genome sequence of Aduncisulcus paluster, a free-living microaerophilic Fornicata.</title>
        <authorList>
            <person name="Yuyama I."/>
            <person name="Kume K."/>
            <person name="Tamura T."/>
            <person name="Inagaki Y."/>
            <person name="Hashimoto T."/>
        </authorList>
    </citation>
    <scope>NUCLEOTIDE SEQUENCE</scope>
    <source>
        <strain evidence="4">NY0171</strain>
    </source>
</reference>
<dbReference type="Proteomes" id="UP001057375">
    <property type="component" value="Unassembled WGS sequence"/>
</dbReference>
<evidence type="ECO:0000313" key="2">
    <source>
        <dbReference type="EMBL" id="GKT32488.1"/>
    </source>
</evidence>
<feature type="compositionally biased region" description="Acidic residues" evidence="1">
    <location>
        <begin position="11"/>
        <end position="32"/>
    </location>
</feature>
<evidence type="ECO:0000313" key="3">
    <source>
        <dbReference type="EMBL" id="GKT32494.1"/>
    </source>
</evidence>
<evidence type="ECO:0000256" key="1">
    <source>
        <dbReference type="SAM" id="MobiDB-lite"/>
    </source>
</evidence>
<evidence type="ECO:0000313" key="4">
    <source>
        <dbReference type="EMBL" id="GKT32496.1"/>
    </source>
</evidence>
<dbReference type="EMBL" id="BQXS01015602">
    <property type="protein sequence ID" value="GKT32494.1"/>
    <property type="molecule type" value="Genomic_DNA"/>
</dbReference>
<feature type="non-terminal residue" evidence="4">
    <location>
        <position position="32"/>
    </location>
</feature>
<organism evidence="4 5">
    <name type="scientific">Aduncisulcus paluster</name>
    <dbReference type="NCBI Taxonomy" id="2918883"/>
    <lineage>
        <taxon>Eukaryota</taxon>
        <taxon>Metamonada</taxon>
        <taxon>Carpediemonas-like organisms</taxon>
        <taxon>Aduncisulcus</taxon>
    </lineage>
</organism>
<evidence type="ECO:0000313" key="5">
    <source>
        <dbReference type="Proteomes" id="UP001057375"/>
    </source>
</evidence>
<gene>
    <name evidence="2" type="ORF">ADUPG1_014485</name>
    <name evidence="3" type="ORF">ADUPG1_014486</name>
    <name evidence="4" type="ORF">ADUPG1_014487</name>
</gene>
<proteinExistence type="predicted"/>
<dbReference type="EMBL" id="BQXS01015601">
    <property type="protein sequence ID" value="GKT32488.1"/>
    <property type="molecule type" value="Genomic_DNA"/>
</dbReference>
<comment type="caution">
    <text evidence="4">The sequence shown here is derived from an EMBL/GenBank/DDBJ whole genome shotgun (WGS) entry which is preliminary data.</text>
</comment>
<keyword evidence="5" id="KW-1185">Reference proteome</keyword>
<name>A0ABQ5KKN6_9EUKA</name>
<feature type="region of interest" description="Disordered" evidence="1">
    <location>
        <begin position="1"/>
        <end position="32"/>
    </location>
</feature>
<accession>A0ABQ5KKN6</accession>
<sequence>MPELSLNPCIDDPDINGENEERVGEDDEWVIS</sequence>